<evidence type="ECO:0000259" key="2">
    <source>
        <dbReference type="Pfam" id="PF13349"/>
    </source>
</evidence>
<dbReference type="PANTHER" id="PTHR34094:SF1">
    <property type="entry name" value="PROTEIN FAM185A"/>
    <property type="match status" value="1"/>
</dbReference>
<feature type="compositionally biased region" description="Low complexity" evidence="1">
    <location>
        <begin position="44"/>
        <end position="55"/>
    </location>
</feature>
<evidence type="ECO:0000256" key="1">
    <source>
        <dbReference type="SAM" id="MobiDB-lite"/>
    </source>
</evidence>
<feature type="compositionally biased region" description="Low complexity" evidence="1">
    <location>
        <begin position="27"/>
        <end position="37"/>
    </location>
</feature>
<name>A0A9D1GXR6_9ACTN</name>
<sequence length="272" mass="27989">MASHPSPSEAQREDEFPLYDPGPAGPGAPVDNPAPDASVVANPTDQSSSSTDNSSTVNRRALLALGGGAVFGVIGITRLARRGGGNPNGTFALQPDVIDFVVETSSGDVTVRGTTGTPMASWRGGPRNRDPQLSENATTTSISGSSADLTLDVPVGATVTVSTKSGDVRIENVELENLTVETTSGDVQVTDAATGDTSVTTTSGEIDLNLSEQPTAVSVNTTSGDVDLQLPDRGYRYEIDTRSGDVNIPDNSGDVPVSIRTTSGDIDIAEEN</sequence>
<dbReference type="Pfam" id="PF13349">
    <property type="entry name" value="DUF4097"/>
    <property type="match status" value="1"/>
</dbReference>
<gene>
    <name evidence="3" type="ORF">IAA98_02520</name>
</gene>
<dbReference type="Proteomes" id="UP000886842">
    <property type="component" value="Unassembled WGS sequence"/>
</dbReference>
<dbReference type="Gene3D" id="2.160.20.120">
    <property type="match status" value="1"/>
</dbReference>
<dbReference type="EMBL" id="DVLP01000072">
    <property type="protein sequence ID" value="HIT74440.1"/>
    <property type="molecule type" value="Genomic_DNA"/>
</dbReference>
<dbReference type="InterPro" id="IPR025164">
    <property type="entry name" value="Toastrack_DUF4097"/>
</dbReference>
<dbReference type="PANTHER" id="PTHR34094">
    <property type="match status" value="1"/>
</dbReference>
<feature type="region of interest" description="Disordered" evidence="1">
    <location>
        <begin position="1"/>
        <end position="55"/>
    </location>
</feature>
<accession>A0A9D1GXR6</accession>
<feature type="compositionally biased region" description="Polar residues" evidence="1">
    <location>
        <begin position="109"/>
        <end position="118"/>
    </location>
</feature>
<organism evidence="3 4">
    <name type="scientific">Candidatus Avipropionibacterium avicola</name>
    <dbReference type="NCBI Taxonomy" id="2840701"/>
    <lineage>
        <taxon>Bacteria</taxon>
        <taxon>Bacillati</taxon>
        <taxon>Actinomycetota</taxon>
        <taxon>Actinomycetes</taxon>
        <taxon>Propionibacteriales</taxon>
        <taxon>Propionibacteriaceae</taxon>
        <taxon>Propionibacteriaceae incertae sedis</taxon>
        <taxon>Candidatus Avipropionibacterium</taxon>
    </lineage>
</organism>
<feature type="compositionally biased region" description="Polar residues" evidence="1">
    <location>
        <begin position="133"/>
        <end position="145"/>
    </location>
</feature>
<evidence type="ECO:0000313" key="4">
    <source>
        <dbReference type="Proteomes" id="UP000886842"/>
    </source>
</evidence>
<evidence type="ECO:0000313" key="3">
    <source>
        <dbReference type="EMBL" id="HIT74440.1"/>
    </source>
</evidence>
<feature type="domain" description="DUF4097" evidence="2">
    <location>
        <begin position="99"/>
        <end position="268"/>
    </location>
</feature>
<dbReference type="AlphaFoldDB" id="A0A9D1GXR6"/>
<reference evidence="3" key="1">
    <citation type="submission" date="2020-10" db="EMBL/GenBank/DDBJ databases">
        <authorList>
            <person name="Gilroy R."/>
        </authorList>
    </citation>
    <scope>NUCLEOTIDE SEQUENCE</scope>
    <source>
        <strain evidence="3">ChiGjej1B1-24693</strain>
    </source>
</reference>
<protein>
    <submittedName>
        <fullName evidence="3">DUF4097 family beta strand repeat protein</fullName>
    </submittedName>
</protein>
<feature type="region of interest" description="Disordered" evidence="1">
    <location>
        <begin position="109"/>
        <end position="145"/>
    </location>
</feature>
<reference evidence="3" key="2">
    <citation type="journal article" date="2021" name="PeerJ">
        <title>Extensive microbial diversity within the chicken gut microbiome revealed by metagenomics and culture.</title>
        <authorList>
            <person name="Gilroy R."/>
            <person name="Ravi A."/>
            <person name="Getino M."/>
            <person name="Pursley I."/>
            <person name="Horton D.L."/>
            <person name="Alikhan N.F."/>
            <person name="Baker D."/>
            <person name="Gharbi K."/>
            <person name="Hall N."/>
            <person name="Watson M."/>
            <person name="Adriaenssens E.M."/>
            <person name="Foster-Nyarko E."/>
            <person name="Jarju S."/>
            <person name="Secka A."/>
            <person name="Antonio M."/>
            <person name="Oren A."/>
            <person name="Chaudhuri R.R."/>
            <person name="La Ragione R."/>
            <person name="Hildebrand F."/>
            <person name="Pallen M.J."/>
        </authorList>
    </citation>
    <scope>NUCLEOTIDE SEQUENCE</scope>
    <source>
        <strain evidence="3">ChiGjej1B1-24693</strain>
    </source>
</reference>
<proteinExistence type="predicted"/>
<comment type="caution">
    <text evidence="3">The sequence shown here is derived from an EMBL/GenBank/DDBJ whole genome shotgun (WGS) entry which is preliminary data.</text>
</comment>